<dbReference type="GO" id="GO:0042301">
    <property type="term" value="F:phosphate ion binding"/>
    <property type="evidence" value="ECO:0007669"/>
    <property type="project" value="InterPro"/>
</dbReference>
<dbReference type="NCBIfam" id="TIGR02136">
    <property type="entry name" value="ptsS_2"/>
    <property type="match status" value="1"/>
</dbReference>
<dbReference type="Pfam" id="PF12849">
    <property type="entry name" value="PBP_like_2"/>
    <property type="match status" value="1"/>
</dbReference>
<dbReference type="KEGG" id="npl:FGF80_05230"/>
<dbReference type="InterPro" id="IPR011862">
    <property type="entry name" value="Phos-bd"/>
</dbReference>
<organism evidence="4 5">
    <name type="scientific">Natrinema pallidum</name>
    <dbReference type="NCBI Taxonomy" id="69527"/>
    <lineage>
        <taxon>Archaea</taxon>
        <taxon>Methanobacteriati</taxon>
        <taxon>Methanobacteriota</taxon>
        <taxon>Stenosarchaea group</taxon>
        <taxon>Halobacteria</taxon>
        <taxon>Halobacteriales</taxon>
        <taxon>Natrialbaceae</taxon>
        <taxon>Natrinema</taxon>
    </lineage>
</organism>
<accession>A0A4P9TD79</accession>
<gene>
    <name evidence="4" type="ORF">FGF80_05230</name>
</gene>
<dbReference type="EMBL" id="CP040637">
    <property type="protein sequence ID" value="QCW02671.1"/>
    <property type="molecule type" value="Genomic_DNA"/>
</dbReference>
<evidence type="ECO:0000256" key="1">
    <source>
        <dbReference type="ARBA" id="ARBA00022448"/>
    </source>
</evidence>
<dbReference type="RefSeq" id="WP_138652623.1">
    <property type="nucleotide sequence ID" value="NZ_CP040637.1"/>
</dbReference>
<evidence type="ECO:0000313" key="4">
    <source>
        <dbReference type="EMBL" id="QCW02671.1"/>
    </source>
</evidence>
<reference evidence="5" key="1">
    <citation type="submission" date="2019-05" db="EMBL/GenBank/DDBJ databases">
        <title>Complete Genome Sequence and Methylation Pattern of the Halophilic Archaeon Natrinema pallidum BOL6-1.</title>
        <authorList>
            <person name="DasSarma P."/>
            <person name="DasSarma B.P."/>
            <person name="DasSarma S.L."/>
            <person name="Martinez F.L."/>
            <person name="Guzman D."/>
            <person name="Roberts R.J."/>
            <person name="DasSarma S."/>
        </authorList>
    </citation>
    <scope>NUCLEOTIDE SEQUENCE [LARGE SCALE GENOMIC DNA]</scope>
    <source>
        <strain evidence="5">BOL6-1</strain>
    </source>
</reference>
<dbReference type="AlphaFoldDB" id="A0A4P9TD79"/>
<dbReference type="PANTHER" id="PTHR30570">
    <property type="entry name" value="PERIPLASMIC PHOSPHATE BINDING COMPONENT OF PHOSPHATE ABC TRANSPORTER"/>
    <property type="match status" value="1"/>
</dbReference>
<name>A0A4P9TD79_9EURY</name>
<dbReference type="Gene3D" id="3.40.190.10">
    <property type="entry name" value="Periplasmic binding protein-like II"/>
    <property type="match status" value="2"/>
</dbReference>
<dbReference type="PANTHER" id="PTHR30570:SF1">
    <property type="entry name" value="PHOSPHATE-BINDING PROTEIN PSTS"/>
    <property type="match status" value="1"/>
</dbReference>
<evidence type="ECO:0000259" key="3">
    <source>
        <dbReference type="Pfam" id="PF12849"/>
    </source>
</evidence>
<dbReference type="Proteomes" id="UP000307562">
    <property type="component" value="Chromosome"/>
</dbReference>
<feature type="domain" description="PBP" evidence="3">
    <location>
        <begin position="45"/>
        <end position="290"/>
    </location>
</feature>
<proteinExistence type="predicted"/>
<evidence type="ECO:0000313" key="5">
    <source>
        <dbReference type="Proteomes" id="UP000307562"/>
    </source>
</evidence>
<keyword evidence="1" id="KW-0813">Transport</keyword>
<dbReference type="InterPro" id="IPR050811">
    <property type="entry name" value="Phosphate_ABC_transporter"/>
</dbReference>
<protein>
    <submittedName>
        <fullName evidence="4">PstS family phosphate ABC transporter substrate-binding protein</fullName>
    </submittedName>
</protein>
<keyword evidence="2" id="KW-0732">Signal</keyword>
<dbReference type="SUPFAM" id="SSF53850">
    <property type="entry name" value="Periplasmic binding protein-like II"/>
    <property type="match status" value="1"/>
</dbReference>
<evidence type="ECO:0000256" key="2">
    <source>
        <dbReference type="ARBA" id="ARBA00022729"/>
    </source>
</evidence>
<dbReference type="GeneID" id="96155354"/>
<dbReference type="InterPro" id="IPR024370">
    <property type="entry name" value="PBP_domain"/>
</dbReference>
<dbReference type="CDD" id="cd13654">
    <property type="entry name" value="PBP2_phosphate_like_2"/>
    <property type="match status" value="1"/>
</dbReference>
<keyword evidence="5" id="KW-1185">Reference proteome</keyword>
<sequence>MADNQFGRDAVSRRKFIAGTGAASVAAIAGCSETSDGNGDGDELSGEVIVKGSSTVFPISDEMAQRFMNDHPKVNVTVDPTGSGGGFENHFCPGNADINGASRPIKQEETNHCAENDVSPIEMHIAGDALTVAVSPENDWVDSMTFDELAQIWGDDSATMWSDVNSDWPDEELELYGPDTTSGTYDWFTENVNGGSHRTEYEGTEDDNTIIQGLENSPYAMGYFGYAYYSENEDRVKALKIAESEGDDPSAPSLQAASEGTYPLARPLFIYPAEGALQREPVYDFVNYYLENSSADWIADEVGYVPANQDMVDENMNKLESAAGE</sequence>